<proteinExistence type="inferred from homology"/>
<protein>
    <submittedName>
        <fullName evidence="10">S8 family serine peptidase</fullName>
    </submittedName>
</protein>
<dbReference type="Proteomes" id="UP001501480">
    <property type="component" value="Unassembled WGS sequence"/>
</dbReference>
<feature type="region of interest" description="Disordered" evidence="7">
    <location>
        <begin position="121"/>
        <end position="161"/>
    </location>
</feature>
<evidence type="ECO:0000256" key="5">
    <source>
        <dbReference type="PROSITE-ProRule" id="PRU01240"/>
    </source>
</evidence>
<feature type="active site" description="Charge relay system" evidence="5">
    <location>
        <position position="184"/>
    </location>
</feature>
<evidence type="ECO:0000256" key="2">
    <source>
        <dbReference type="ARBA" id="ARBA00022670"/>
    </source>
</evidence>
<dbReference type="InterPro" id="IPR036852">
    <property type="entry name" value="Peptidase_S8/S53_dom_sf"/>
</dbReference>
<organism evidence="10 11">
    <name type="scientific">Aeromicrobium halocynthiae</name>
    <dbReference type="NCBI Taxonomy" id="560557"/>
    <lineage>
        <taxon>Bacteria</taxon>
        <taxon>Bacillati</taxon>
        <taxon>Actinomycetota</taxon>
        <taxon>Actinomycetes</taxon>
        <taxon>Propionibacteriales</taxon>
        <taxon>Nocardioidaceae</taxon>
        <taxon>Aeromicrobium</taxon>
    </lineage>
</organism>
<feature type="domain" description="Peptidase C-terminal archaeal/bacterial" evidence="9">
    <location>
        <begin position="930"/>
        <end position="994"/>
    </location>
</feature>
<accession>A0ABN2VYB2</accession>
<dbReference type="PROSITE" id="PS00136">
    <property type="entry name" value="SUBTILASE_ASP"/>
    <property type="match status" value="1"/>
</dbReference>
<dbReference type="EMBL" id="BAAAPY010000004">
    <property type="protein sequence ID" value="GAA2077408.1"/>
    <property type="molecule type" value="Genomic_DNA"/>
</dbReference>
<dbReference type="Gene3D" id="2.60.120.380">
    <property type="match status" value="1"/>
</dbReference>
<feature type="region of interest" description="Disordered" evidence="7">
    <location>
        <begin position="1"/>
        <end position="44"/>
    </location>
</feature>
<evidence type="ECO:0000256" key="6">
    <source>
        <dbReference type="RuleBase" id="RU003355"/>
    </source>
</evidence>
<feature type="compositionally biased region" description="Low complexity" evidence="7">
    <location>
        <begin position="131"/>
        <end position="146"/>
    </location>
</feature>
<feature type="region of interest" description="Disordered" evidence="7">
    <location>
        <begin position="1076"/>
        <end position="1112"/>
    </location>
</feature>
<dbReference type="SUPFAM" id="SSF52743">
    <property type="entry name" value="Subtilisin-like"/>
    <property type="match status" value="1"/>
</dbReference>
<feature type="domain" description="Peptidase S8/S53" evidence="8">
    <location>
        <begin position="175"/>
        <end position="596"/>
    </location>
</feature>
<evidence type="ECO:0000256" key="7">
    <source>
        <dbReference type="SAM" id="MobiDB-lite"/>
    </source>
</evidence>
<feature type="compositionally biased region" description="Basic and acidic residues" evidence="7">
    <location>
        <begin position="32"/>
        <end position="44"/>
    </location>
</feature>
<dbReference type="InterPro" id="IPR023827">
    <property type="entry name" value="Peptidase_S8_Asp-AS"/>
</dbReference>
<dbReference type="PROSITE" id="PS00138">
    <property type="entry name" value="SUBTILASE_SER"/>
    <property type="match status" value="1"/>
</dbReference>
<comment type="caution">
    <text evidence="10">The sequence shown here is derived from an EMBL/GenBank/DDBJ whole genome shotgun (WGS) entry which is preliminary data.</text>
</comment>
<dbReference type="InterPro" id="IPR050131">
    <property type="entry name" value="Peptidase_S8_subtilisin-like"/>
</dbReference>
<comment type="similarity">
    <text evidence="1 5 6">Belongs to the peptidase S8 family.</text>
</comment>
<dbReference type="PROSITE" id="PS51892">
    <property type="entry name" value="SUBTILASE"/>
    <property type="match status" value="1"/>
</dbReference>
<reference evidence="10 11" key="1">
    <citation type="journal article" date="2019" name="Int. J. Syst. Evol. Microbiol.">
        <title>The Global Catalogue of Microorganisms (GCM) 10K type strain sequencing project: providing services to taxonomists for standard genome sequencing and annotation.</title>
        <authorList>
            <consortium name="The Broad Institute Genomics Platform"/>
            <consortium name="The Broad Institute Genome Sequencing Center for Infectious Disease"/>
            <person name="Wu L."/>
            <person name="Ma J."/>
        </authorList>
    </citation>
    <scope>NUCLEOTIDE SEQUENCE [LARGE SCALE GENOMIC DNA]</scope>
    <source>
        <strain evidence="10 11">JCM 15749</strain>
    </source>
</reference>
<dbReference type="PANTHER" id="PTHR43806">
    <property type="entry name" value="PEPTIDASE S8"/>
    <property type="match status" value="1"/>
</dbReference>
<sequence>MAVSLTAPASAVPDDEPRVTIEKAPEPQPLTEEAKEAPDGDKLGQNDLQLLAEARREGTKRVTVMLATDRKATAEVVAELERNGAWVGRVEDKLGYVRASVPTGSVEKIAGLSRVEAVDLDQTVPIDDPQPGKASGAGSSPSAAPGPRTPDANPYMPTREIGSVDFKKKNKAYDGRGVTIGIVDSGVDLDHPALAETTTGETKISDWVTATDPVLDGDLTWRPMVTDVSGPSFSYQGRTWQVPGDGAYKVSLFSESVTAGGEPEGDVNRDGDTNDTFGVLYDESTNDIWVDADQDGTFADDELMRPYAEKQQVGFFGTDDPSTEIVERTPFVVEFREDVSLAPYGLPGTADFVNIGLTADAHGTHVAGIAAANSMFGGAMDGQAPGAKIVSSRACVFAGGCTAAALTDGMIDVVTKRGVDVVNMSIGGLPALNDANNARAVLYDRLIADYGVQMFISAGNSGPGLNTIGDPSVASTVVSVASSISKETWKSNYGSVVARAMDLHPFSSRGPSESGDVKPNIAAPGSAVSTVPRWYKQADLPEAGYELPIGYAMFNGTSMASPQATGAAALLLSGAFDREIPVTPKRLRDVIYTSARPIDGVAVAGQGAGLFDVNGAWKLLSAKRKDDVAQYSTDAPVCTPLAGFLARPGRGTGVYNRCAADDGGHTLKKGKTYDVEITRTTGEARATNHQVRIVGNDGTFKAPKTVRLAKGQTTTVPVTATTKAQGASSAILEIDDPRTSVVDHRVMLTVVQSTSLGEPDFSSVARGEVQRNNTRSYFVTVPEGAKALQVNLSGIATRSQTRFIAINPYGVPSETTASTACYTNYSSTSGCNPVSRSYADPLPGVWEIEVESRRTSPILDNPFSLTASVQGVTVDPAEQTLDSVAPGEGAELAWTVENDFGTVEIEPTGGPLGSAVEARRSISDGGSEEFEVDVPEGATTLTAQIGSPSDPSADLDLVVVGPDGAVVGESLTGGSEEVVTVDAPAPGTYTVIVDAYAIPAGSTEYDYLDVFYSPGLGSLEVSGGTGTLERGAFVEVTGTLTAQEAPAEGRTLFGRMQVVSAEGALLGAGTVSVAAVGPAEAEEPEGSQESAPQGSAGPEERTQPQPLEIEQD</sequence>
<dbReference type="InterPro" id="IPR007280">
    <property type="entry name" value="Peptidase_C_arc/bac"/>
</dbReference>
<evidence type="ECO:0000313" key="11">
    <source>
        <dbReference type="Proteomes" id="UP001501480"/>
    </source>
</evidence>
<keyword evidence="3 5" id="KW-0378">Hydrolase</keyword>
<dbReference type="PANTHER" id="PTHR43806:SF11">
    <property type="entry name" value="CEREVISIN-RELATED"/>
    <property type="match status" value="1"/>
</dbReference>
<dbReference type="PRINTS" id="PR00723">
    <property type="entry name" value="SUBTILISIN"/>
</dbReference>
<name>A0ABN2VYB2_9ACTN</name>
<evidence type="ECO:0000256" key="1">
    <source>
        <dbReference type="ARBA" id="ARBA00011073"/>
    </source>
</evidence>
<dbReference type="Pfam" id="PF00082">
    <property type="entry name" value="Peptidase_S8"/>
    <property type="match status" value="1"/>
</dbReference>
<dbReference type="InterPro" id="IPR000209">
    <property type="entry name" value="Peptidase_S8/S53_dom"/>
</dbReference>
<evidence type="ECO:0000259" key="9">
    <source>
        <dbReference type="Pfam" id="PF04151"/>
    </source>
</evidence>
<dbReference type="Gene3D" id="3.40.50.200">
    <property type="entry name" value="Peptidase S8/S53 domain"/>
    <property type="match status" value="2"/>
</dbReference>
<evidence type="ECO:0000256" key="3">
    <source>
        <dbReference type="ARBA" id="ARBA00022801"/>
    </source>
</evidence>
<keyword evidence="11" id="KW-1185">Reference proteome</keyword>
<dbReference type="InterPro" id="IPR022398">
    <property type="entry name" value="Peptidase_S8_His-AS"/>
</dbReference>
<dbReference type="InterPro" id="IPR015500">
    <property type="entry name" value="Peptidase_S8_subtilisin-rel"/>
</dbReference>
<keyword evidence="4 5" id="KW-0720">Serine protease</keyword>
<evidence type="ECO:0000313" key="10">
    <source>
        <dbReference type="EMBL" id="GAA2077408.1"/>
    </source>
</evidence>
<evidence type="ECO:0000259" key="8">
    <source>
        <dbReference type="Pfam" id="PF00082"/>
    </source>
</evidence>
<dbReference type="Pfam" id="PF04151">
    <property type="entry name" value="PPC"/>
    <property type="match status" value="1"/>
</dbReference>
<dbReference type="InterPro" id="IPR023828">
    <property type="entry name" value="Peptidase_S8_Ser-AS"/>
</dbReference>
<gene>
    <name evidence="10" type="ORF">GCM10009821_16290</name>
</gene>
<evidence type="ECO:0000256" key="4">
    <source>
        <dbReference type="ARBA" id="ARBA00022825"/>
    </source>
</evidence>
<feature type="compositionally biased region" description="Basic and acidic residues" evidence="7">
    <location>
        <begin position="15"/>
        <end position="25"/>
    </location>
</feature>
<feature type="active site" description="Charge relay system" evidence="5">
    <location>
        <position position="558"/>
    </location>
</feature>
<feature type="active site" description="Charge relay system" evidence="5">
    <location>
        <position position="362"/>
    </location>
</feature>
<dbReference type="PROSITE" id="PS00137">
    <property type="entry name" value="SUBTILASE_HIS"/>
    <property type="match status" value="1"/>
</dbReference>
<keyword evidence="2 5" id="KW-0645">Protease</keyword>